<keyword evidence="7 11" id="KW-0297">G-protein coupled receptor</keyword>
<organism evidence="14 15">
    <name type="scientific">Myodes glareolus</name>
    <name type="common">Bank vole</name>
    <name type="synonym">Clethrionomys glareolus</name>
    <dbReference type="NCBI Taxonomy" id="447135"/>
    <lineage>
        <taxon>Eukaryota</taxon>
        <taxon>Metazoa</taxon>
        <taxon>Chordata</taxon>
        <taxon>Craniata</taxon>
        <taxon>Vertebrata</taxon>
        <taxon>Euteleostomi</taxon>
        <taxon>Mammalia</taxon>
        <taxon>Eutheria</taxon>
        <taxon>Euarchontoglires</taxon>
        <taxon>Glires</taxon>
        <taxon>Rodentia</taxon>
        <taxon>Myomorpha</taxon>
        <taxon>Muroidea</taxon>
        <taxon>Cricetidae</taxon>
        <taxon>Arvicolinae</taxon>
        <taxon>Myodes</taxon>
    </lineage>
</organism>
<evidence type="ECO:0000256" key="9">
    <source>
        <dbReference type="ARBA" id="ARBA00023170"/>
    </source>
</evidence>
<keyword evidence="3" id="KW-0716">Sensory transduction</keyword>
<evidence type="ECO:0000256" key="7">
    <source>
        <dbReference type="ARBA" id="ARBA00023040"/>
    </source>
</evidence>
<dbReference type="Pfam" id="PF13853">
    <property type="entry name" value="7tm_4"/>
    <property type="match status" value="2"/>
</dbReference>
<evidence type="ECO:0000256" key="2">
    <source>
        <dbReference type="ARBA" id="ARBA00022475"/>
    </source>
</evidence>
<sequence>FSKRTKKKNYTSMEFTIENYTLVTEFILLGFPTRPALQVVLFLVFLTLYGMILTGNIGLMLLIRTDPHLQTPMYFFLSNLSFVDLCYSSVIVPNMLVNFLSAKKSISYIGCALQFYFFCTFADTESFILAAMAYDRYVAICNPLLYTVAMSRNLCIWLVVLSYVGGNMSSLVHTSFAFILKYCDKNVINHFFCDLPPLLKLSCTDTSINEWLLSTYGSSVEVICFIVIIVSYFFILLSVLKIRSTSGRKKTFSTCASHLTSVAIYQGTLLFIYSRPSSLYSPSTDKIISVFYTIIIPVLNPLIYSLRNKDVKDATKKILKFKVHCSHSESKIDTLHPLEHFLNNPEIQRRMERENCSAFTEFILMGITNNYEVKVVLFTLFLLVYLINLVGNLGLIVLIKVDTQLQTPMYFFLSNLSFCDLCYSTAVGPKMLKDIFSNDKSIPFFGCALQFFIACTFVDSECILLAVMAFDRYQAISNPLLYTVNMSSSLCSLLMAGVYLVGVADSLIHTTLTFHLCFCGSNEIDHFFCDIPPILLLSCSDTQVNELAIFTIFGFIELSTISGVLVSYGYIISSVLKIRSSEGRVKAFSTCASHLTAVAIFQGTVLFMYFRPSSSYSLDQDKMSSLFYILVIPMLNPLIYSLRNKDVKEALNKLKNKICN</sequence>
<feature type="transmembrane region" description="Helical" evidence="12">
    <location>
        <begin position="106"/>
        <end position="132"/>
    </location>
</feature>
<dbReference type="PRINTS" id="PR00245">
    <property type="entry name" value="OLFACTORYR"/>
</dbReference>
<accession>A0AAW0HIV2</accession>
<evidence type="ECO:0000256" key="10">
    <source>
        <dbReference type="ARBA" id="ARBA00023224"/>
    </source>
</evidence>
<feature type="transmembrane region" description="Helical" evidence="12">
    <location>
        <begin position="547"/>
        <end position="571"/>
    </location>
</feature>
<feature type="transmembrane region" description="Helical" evidence="12">
    <location>
        <begin position="592"/>
        <end position="610"/>
    </location>
</feature>
<feature type="transmembrane region" description="Helical" evidence="12">
    <location>
        <begin position="480"/>
        <end position="502"/>
    </location>
</feature>
<feature type="domain" description="G-protein coupled receptors family 1 profile" evidence="13">
    <location>
        <begin position="55"/>
        <end position="304"/>
    </location>
</feature>
<gene>
    <name evidence="14" type="ORF">U0070_003750</name>
</gene>
<feature type="transmembrane region" description="Helical" evidence="12">
    <location>
        <begin position="286"/>
        <end position="306"/>
    </location>
</feature>
<keyword evidence="10 11" id="KW-0807">Transducer</keyword>
<dbReference type="AlphaFoldDB" id="A0AAW0HIV2"/>
<dbReference type="Gene3D" id="1.20.1070.10">
    <property type="entry name" value="Rhodopsin 7-helix transmembrane proteins"/>
    <property type="match status" value="2"/>
</dbReference>
<protein>
    <recommendedName>
        <fullName evidence="13">G-protein coupled receptors family 1 profile domain-containing protein</fullName>
    </recommendedName>
</protein>
<evidence type="ECO:0000313" key="14">
    <source>
        <dbReference type="EMBL" id="KAK7801525.1"/>
    </source>
</evidence>
<evidence type="ECO:0000256" key="11">
    <source>
        <dbReference type="RuleBase" id="RU000688"/>
    </source>
</evidence>
<evidence type="ECO:0000256" key="5">
    <source>
        <dbReference type="ARBA" id="ARBA00022725"/>
    </source>
</evidence>
<dbReference type="PROSITE" id="PS50262">
    <property type="entry name" value="G_PROTEIN_RECEP_F1_2"/>
    <property type="match status" value="2"/>
</dbReference>
<keyword evidence="5" id="KW-0552">Olfaction</keyword>
<proteinExistence type="inferred from homology"/>
<dbReference type="GO" id="GO:0005886">
    <property type="term" value="C:plasma membrane"/>
    <property type="evidence" value="ECO:0007669"/>
    <property type="project" value="UniProtKB-SubCell"/>
</dbReference>
<dbReference type="EMBL" id="JBBHLL010000498">
    <property type="protein sequence ID" value="KAK7801525.1"/>
    <property type="molecule type" value="Genomic_DNA"/>
</dbReference>
<keyword evidence="8 12" id="KW-0472">Membrane</keyword>
<dbReference type="InterPro" id="IPR000276">
    <property type="entry name" value="GPCR_Rhodpsn"/>
</dbReference>
<comment type="caution">
    <text evidence="14">The sequence shown here is derived from an EMBL/GenBank/DDBJ whole genome shotgun (WGS) entry which is preliminary data.</text>
</comment>
<evidence type="ECO:0000313" key="15">
    <source>
        <dbReference type="Proteomes" id="UP001488838"/>
    </source>
</evidence>
<feature type="domain" description="G-protein coupled receptors family 1 profile" evidence="13">
    <location>
        <begin position="391"/>
        <end position="640"/>
    </location>
</feature>
<evidence type="ECO:0000256" key="3">
    <source>
        <dbReference type="ARBA" id="ARBA00022606"/>
    </source>
</evidence>
<keyword evidence="9 11" id="KW-0675">Receptor</keyword>
<comment type="subcellular location">
    <subcellularLocation>
        <location evidence="1">Cell membrane</location>
        <topology evidence="1">Multi-pass membrane protein</topology>
    </subcellularLocation>
</comment>
<feature type="non-terminal residue" evidence="14">
    <location>
        <position position="1"/>
    </location>
</feature>
<feature type="transmembrane region" description="Helical" evidence="12">
    <location>
        <begin position="442"/>
        <end position="468"/>
    </location>
</feature>
<dbReference type="InterPro" id="IPR000725">
    <property type="entry name" value="Olfact_rcpt"/>
</dbReference>
<reference evidence="14 15" key="1">
    <citation type="journal article" date="2023" name="bioRxiv">
        <title>Conserved and derived expression patterns and positive selection on dental genes reveal complex evolutionary context of ever-growing rodent molars.</title>
        <authorList>
            <person name="Calamari Z.T."/>
            <person name="Song A."/>
            <person name="Cohen E."/>
            <person name="Akter M."/>
            <person name="Roy R.D."/>
            <person name="Hallikas O."/>
            <person name="Christensen M.M."/>
            <person name="Li P."/>
            <person name="Marangoni P."/>
            <person name="Jernvall J."/>
            <person name="Klein O.D."/>
        </authorList>
    </citation>
    <scope>NUCLEOTIDE SEQUENCE [LARGE SCALE GENOMIC DNA]</scope>
    <source>
        <strain evidence="14">V071</strain>
    </source>
</reference>
<dbReference type="InterPro" id="IPR017452">
    <property type="entry name" value="GPCR_Rhodpsn_7TM"/>
</dbReference>
<dbReference type="SUPFAM" id="SSF81321">
    <property type="entry name" value="Family A G protein-coupled receptor-like"/>
    <property type="match status" value="2"/>
</dbReference>
<dbReference type="Proteomes" id="UP001488838">
    <property type="component" value="Unassembled WGS sequence"/>
</dbReference>
<evidence type="ECO:0000256" key="4">
    <source>
        <dbReference type="ARBA" id="ARBA00022692"/>
    </source>
</evidence>
<feature type="transmembrane region" description="Helical" evidence="12">
    <location>
        <begin position="625"/>
        <end position="642"/>
    </location>
</feature>
<keyword evidence="15" id="KW-1185">Reference proteome</keyword>
<feature type="transmembrane region" description="Helical" evidence="12">
    <location>
        <begin position="220"/>
        <end position="240"/>
    </location>
</feature>
<feature type="transmembrane region" description="Helical" evidence="12">
    <location>
        <begin position="37"/>
        <end position="62"/>
    </location>
</feature>
<evidence type="ECO:0000259" key="13">
    <source>
        <dbReference type="PROSITE" id="PS50262"/>
    </source>
</evidence>
<name>A0AAW0HIV2_MYOGA</name>
<comment type="similarity">
    <text evidence="11">Belongs to the G-protein coupled receptor 1 family.</text>
</comment>
<feature type="transmembrane region" description="Helical" evidence="12">
    <location>
        <begin position="74"/>
        <end position="100"/>
    </location>
</feature>
<dbReference type="PRINTS" id="PR00237">
    <property type="entry name" value="GPCRRHODOPSN"/>
</dbReference>
<dbReference type="FunFam" id="1.20.1070.10:FF:000003">
    <property type="entry name" value="Olfactory receptor"/>
    <property type="match status" value="2"/>
</dbReference>
<dbReference type="CDD" id="cd15410">
    <property type="entry name" value="7tmA_OR5D-like"/>
    <property type="match status" value="1"/>
</dbReference>
<evidence type="ECO:0000256" key="6">
    <source>
        <dbReference type="ARBA" id="ARBA00022989"/>
    </source>
</evidence>
<evidence type="ECO:0000256" key="12">
    <source>
        <dbReference type="SAM" id="Phobius"/>
    </source>
</evidence>
<feature type="transmembrane region" description="Helical" evidence="12">
    <location>
        <begin position="375"/>
        <end position="399"/>
    </location>
</feature>
<dbReference type="PANTHER" id="PTHR48018">
    <property type="entry name" value="OLFACTORY RECEPTOR"/>
    <property type="match status" value="1"/>
</dbReference>
<dbReference type="GO" id="GO:0004984">
    <property type="term" value="F:olfactory receptor activity"/>
    <property type="evidence" value="ECO:0007669"/>
    <property type="project" value="InterPro"/>
</dbReference>
<evidence type="ECO:0000256" key="8">
    <source>
        <dbReference type="ARBA" id="ARBA00023136"/>
    </source>
</evidence>
<keyword evidence="2" id="KW-1003">Cell membrane</keyword>
<keyword evidence="4 11" id="KW-0812">Transmembrane</keyword>
<keyword evidence="6 12" id="KW-1133">Transmembrane helix</keyword>
<dbReference type="GO" id="GO:0004930">
    <property type="term" value="F:G protein-coupled receptor activity"/>
    <property type="evidence" value="ECO:0007669"/>
    <property type="project" value="UniProtKB-KW"/>
</dbReference>
<dbReference type="PROSITE" id="PS00237">
    <property type="entry name" value="G_PROTEIN_RECEP_F1_1"/>
    <property type="match status" value="2"/>
</dbReference>
<feature type="transmembrane region" description="Helical" evidence="12">
    <location>
        <begin position="252"/>
        <end position="274"/>
    </location>
</feature>
<evidence type="ECO:0000256" key="1">
    <source>
        <dbReference type="ARBA" id="ARBA00004651"/>
    </source>
</evidence>
<dbReference type="CDD" id="cd15945">
    <property type="entry name" value="7tmA_OR5C1-like"/>
    <property type="match status" value="1"/>
</dbReference>